<dbReference type="Proteomes" id="UP000095283">
    <property type="component" value="Unplaced"/>
</dbReference>
<feature type="domain" description="Domain of unknown function DB" evidence="1">
    <location>
        <begin position="41"/>
        <end position="109"/>
    </location>
</feature>
<accession>A0A1I7WZI1</accession>
<sequence>MAEGECFGSTLKAEVIQRQCMSNSGTSLQKIVEINLFQLGSTLGVKCLSQLTTWAYCAADASDQTQCCAARGVPPECRSFCKGDVPTCDMQSILSYQSCLQYMDSIIKCQRLGLSAKSRYDPEWSSECEWEGK</sequence>
<name>A0A1I7WZI1_HETBA</name>
<evidence type="ECO:0000259" key="1">
    <source>
        <dbReference type="Pfam" id="PF01682"/>
    </source>
</evidence>
<keyword evidence="2" id="KW-1185">Reference proteome</keyword>
<organism evidence="2 3">
    <name type="scientific">Heterorhabditis bacteriophora</name>
    <name type="common">Entomopathogenic nematode worm</name>
    <dbReference type="NCBI Taxonomy" id="37862"/>
    <lineage>
        <taxon>Eukaryota</taxon>
        <taxon>Metazoa</taxon>
        <taxon>Ecdysozoa</taxon>
        <taxon>Nematoda</taxon>
        <taxon>Chromadorea</taxon>
        <taxon>Rhabditida</taxon>
        <taxon>Rhabditina</taxon>
        <taxon>Rhabditomorpha</taxon>
        <taxon>Strongyloidea</taxon>
        <taxon>Heterorhabditidae</taxon>
        <taxon>Heterorhabditis</taxon>
    </lineage>
</organism>
<dbReference type="WBParaSite" id="Hba_10590">
    <property type="protein sequence ID" value="Hba_10590"/>
    <property type="gene ID" value="Hba_10590"/>
</dbReference>
<proteinExistence type="predicted"/>
<evidence type="ECO:0000313" key="2">
    <source>
        <dbReference type="Proteomes" id="UP000095283"/>
    </source>
</evidence>
<protein>
    <submittedName>
        <fullName evidence="3">DB domain-containing protein</fullName>
    </submittedName>
</protein>
<dbReference type="AlphaFoldDB" id="A0A1I7WZI1"/>
<evidence type="ECO:0000313" key="3">
    <source>
        <dbReference type="WBParaSite" id="Hba_10590"/>
    </source>
</evidence>
<reference evidence="3" key="1">
    <citation type="submission" date="2016-11" db="UniProtKB">
        <authorList>
            <consortium name="WormBaseParasite"/>
        </authorList>
    </citation>
    <scope>IDENTIFICATION</scope>
</reference>
<dbReference type="InterPro" id="IPR002602">
    <property type="entry name" value="DB"/>
</dbReference>
<dbReference type="Pfam" id="PF01682">
    <property type="entry name" value="DB"/>
    <property type="match status" value="1"/>
</dbReference>